<dbReference type="AlphaFoldDB" id="A0AA40P1E0"/>
<reference evidence="2 3" key="1">
    <citation type="submission" date="2015-09" db="EMBL/GenBank/DDBJ databases">
        <title>Genome announcement of multiple Pseudomonas syringae strains.</title>
        <authorList>
            <person name="Thakur S."/>
            <person name="Wang P.W."/>
            <person name="Gong Y."/>
            <person name="Weir B.S."/>
            <person name="Guttman D.S."/>
        </authorList>
    </citation>
    <scope>NUCLEOTIDE SEQUENCE [LARGE SCALE GENOMIC DNA]</scope>
    <source>
        <strain evidence="2 3">ICMP9151</strain>
    </source>
</reference>
<dbReference type="RefSeq" id="WP_054998030.1">
    <property type="nucleotide sequence ID" value="NZ_LJRO01000384.1"/>
</dbReference>
<dbReference type="EMBL" id="LJRO01000384">
    <property type="protein sequence ID" value="KPY94384.1"/>
    <property type="molecule type" value="Genomic_DNA"/>
</dbReference>
<name>A0AA40P1E0_9PSED</name>
<evidence type="ECO:0000256" key="1">
    <source>
        <dbReference type="SAM" id="MobiDB-lite"/>
    </source>
</evidence>
<evidence type="ECO:0000313" key="3">
    <source>
        <dbReference type="Proteomes" id="UP000050523"/>
    </source>
</evidence>
<sequence length="486" mass="50531">MPINRSDSPRPSIEIENFQSARESFASSSVRSLSSAEHANLQGITDYLKDHVFAAHKLPLNDPSADQDAVHAHNEQIDNIVDSRARRLFDAGETPASIAETFAKAEKFDRMAATASAALRAAPFAAASVLQYIRPAVSEGNWLPAPLKPLAPLLPGALSGVMDQVGTTVMNRATSDLHYLSTSPDKLHDAMAASVKRHAPSVMRQALDMSLGVQTYTARNAVRTVLAPALASNPAVQGAVDISVSAAGGLAANAAFGNHMVGVQARDHQRGGAFVLGIKDKEPKADLNEETDWLDAYNAIKSASYSGAALNAGKRVAGLPLDVATDGLKAVRSLVSATSLAQNGLALAGGFAGVGKLQEMATKNITHPAAKAAVSQATNLAGSVGVFAGWTTAAVVTDPAVKKAESFIQDKVKSAASSATGYVAEQTVQTVQLAKARIDAGGEMIAATATSLRDSLRRRNVREPDIEEGGIAAGSPSAMPFQPGRS</sequence>
<dbReference type="Proteomes" id="UP000050523">
    <property type="component" value="Unassembled WGS sequence"/>
</dbReference>
<protein>
    <submittedName>
        <fullName evidence="2">Type III effector HopAA1</fullName>
    </submittedName>
</protein>
<gene>
    <name evidence="2" type="ORF">ALO43_04181</name>
</gene>
<comment type="caution">
    <text evidence="2">The sequence shown here is derived from an EMBL/GenBank/DDBJ whole genome shotgun (WGS) entry which is preliminary data.</text>
</comment>
<feature type="region of interest" description="Disordered" evidence="1">
    <location>
        <begin position="460"/>
        <end position="486"/>
    </location>
</feature>
<proteinExistence type="predicted"/>
<accession>A0AA40P1E0</accession>
<organism evidence="2 3">
    <name type="scientific">Pseudomonas tremae</name>
    <dbReference type="NCBI Taxonomy" id="200454"/>
    <lineage>
        <taxon>Bacteria</taxon>
        <taxon>Pseudomonadati</taxon>
        <taxon>Pseudomonadota</taxon>
        <taxon>Gammaproteobacteria</taxon>
        <taxon>Pseudomonadales</taxon>
        <taxon>Pseudomonadaceae</taxon>
        <taxon>Pseudomonas</taxon>
    </lineage>
</organism>
<evidence type="ECO:0000313" key="2">
    <source>
        <dbReference type="EMBL" id="KPY94384.1"/>
    </source>
</evidence>